<comment type="caution">
    <text evidence="1">The sequence shown here is derived from an EMBL/GenBank/DDBJ whole genome shotgun (WGS) entry which is preliminary data.</text>
</comment>
<organism evidence="1 2">
    <name type="scientific">Prescottella agglutinans</name>
    <dbReference type="NCBI Taxonomy" id="1644129"/>
    <lineage>
        <taxon>Bacteria</taxon>
        <taxon>Bacillati</taxon>
        <taxon>Actinomycetota</taxon>
        <taxon>Actinomycetes</taxon>
        <taxon>Mycobacteriales</taxon>
        <taxon>Nocardiaceae</taxon>
        <taxon>Prescottella</taxon>
    </lineage>
</organism>
<sequence length="129" mass="14213">MTGKHFELTDEARNYLGRNLHRICATRDMPRYGVRRGDIGGWVEHERNLSGDARVSGHAEVYGRATITERQDILVHPIGSQPAAATLTRTADGHNISVGCWRGGTVDTLPAQVDRRSQTWPGTAGDHAR</sequence>
<dbReference type="OrthoDB" id="4410557at2"/>
<dbReference type="AlphaFoldDB" id="A0A3S3BTT0"/>
<dbReference type="Proteomes" id="UP000286208">
    <property type="component" value="Unassembled WGS sequence"/>
</dbReference>
<accession>A0A3S3BTT0</accession>
<keyword evidence="2" id="KW-1185">Reference proteome</keyword>
<name>A0A3S3BTT0_9NOCA</name>
<protein>
    <submittedName>
        <fullName evidence="1">Uncharacterized protein</fullName>
    </submittedName>
</protein>
<gene>
    <name evidence="1" type="ORF">EGT67_13185</name>
</gene>
<dbReference type="EMBL" id="RKLP01000006">
    <property type="protein sequence ID" value="RVW09101.1"/>
    <property type="molecule type" value="Genomic_DNA"/>
</dbReference>
<evidence type="ECO:0000313" key="1">
    <source>
        <dbReference type="EMBL" id="RVW09101.1"/>
    </source>
</evidence>
<proteinExistence type="predicted"/>
<evidence type="ECO:0000313" key="2">
    <source>
        <dbReference type="Proteomes" id="UP000286208"/>
    </source>
</evidence>
<reference evidence="1 2" key="1">
    <citation type="submission" date="2018-11" db="EMBL/GenBank/DDBJ databases">
        <title>Rhodococcus spongicola sp. nov. and Rhodococcus xishaensis sp. nov. from marine sponges.</title>
        <authorList>
            <person name="Li L."/>
            <person name="Lin H.W."/>
        </authorList>
    </citation>
    <scope>NUCLEOTIDE SEQUENCE [LARGE SCALE GENOMIC DNA]</scope>
    <source>
        <strain evidence="1 2">CCTCC AB2014297</strain>
    </source>
</reference>
<dbReference type="RefSeq" id="WP_127916526.1">
    <property type="nucleotide sequence ID" value="NZ_RKLP01000006.1"/>
</dbReference>